<dbReference type="EMBL" id="CAVNYO010000111">
    <property type="protein sequence ID" value="CAK5266955.1"/>
    <property type="molecule type" value="Genomic_DNA"/>
</dbReference>
<evidence type="ECO:0000256" key="1">
    <source>
        <dbReference type="SAM" id="MobiDB-lite"/>
    </source>
</evidence>
<keyword evidence="3" id="KW-1185">Reference proteome</keyword>
<feature type="region of interest" description="Disordered" evidence="1">
    <location>
        <begin position="92"/>
        <end position="137"/>
    </location>
</feature>
<evidence type="ECO:0000313" key="2">
    <source>
        <dbReference type="EMBL" id="CAK5266955.1"/>
    </source>
</evidence>
<accession>A0AAD2H1K2</accession>
<name>A0AAD2H1K2_9AGAR</name>
<protein>
    <submittedName>
        <fullName evidence="2">Uncharacterized protein</fullName>
    </submittedName>
</protein>
<feature type="non-terminal residue" evidence="2">
    <location>
        <position position="1"/>
    </location>
</feature>
<sequence>VPNQLAVIRSAAVVDGKVDPGLHDAGRAGVAVDSDPGRRCVAAGSAGLGGRDGEGAFDGGVRASRALETRAGPVLAVRHVRDRRVGDQVRCSGALRRKTRARHPAAGLAAHDAGAAESGAGEQQGDKGRSKDHRAGA</sequence>
<feature type="compositionally biased region" description="Low complexity" evidence="1">
    <location>
        <begin position="104"/>
        <end position="123"/>
    </location>
</feature>
<reference evidence="2" key="1">
    <citation type="submission" date="2023-11" db="EMBL/GenBank/DDBJ databases">
        <authorList>
            <person name="De Vega J J."/>
            <person name="De Vega J J."/>
        </authorList>
    </citation>
    <scope>NUCLEOTIDE SEQUENCE</scope>
</reference>
<organism evidence="2 3">
    <name type="scientific">Mycena citricolor</name>
    <dbReference type="NCBI Taxonomy" id="2018698"/>
    <lineage>
        <taxon>Eukaryota</taxon>
        <taxon>Fungi</taxon>
        <taxon>Dikarya</taxon>
        <taxon>Basidiomycota</taxon>
        <taxon>Agaricomycotina</taxon>
        <taxon>Agaricomycetes</taxon>
        <taxon>Agaricomycetidae</taxon>
        <taxon>Agaricales</taxon>
        <taxon>Marasmiineae</taxon>
        <taxon>Mycenaceae</taxon>
        <taxon>Mycena</taxon>
    </lineage>
</organism>
<dbReference type="Proteomes" id="UP001295794">
    <property type="component" value="Unassembled WGS sequence"/>
</dbReference>
<comment type="caution">
    <text evidence="2">The sequence shown here is derived from an EMBL/GenBank/DDBJ whole genome shotgun (WGS) entry which is preliminary data.</text>
</comment>
<evidence type="ECO:0000313" key="3">
    <source>
        <dbReference type="Proteomes" id="UP001295794"/>
    </source>
</evidence>
<dbReference type="AlphaFoldDB" id="A0AAD2H1K2"/>
<feature type="compositionally biased region" description="Basic and acidic residues" evidence="1">
    <location>
        <begin position="124"/>
        <end position="137"/>
    </location>
</feature>
<proteinExistence type="predicted"/>
<gene>
    <name evidence="2" type="ORF">MYCIT1_LOCUS9014</name>
</gene>